<dbReference type="Proteomes" id="UP000176998">
    <property type="component" value="Unassembled WGS sequence"/>
</dbReference>
<dbReference type="GeneID" id="34566909"/>
<sequence length="92" mass="9466">MPRCGRLSRSQDAPQYCPARQIQCDARSQVIQSDGDGYARVSRHSTSAGGFAGTRADGGQACTGRLTVRLDYSGVAMSTKPGSASGSALSPG</sequence>
<evidence type="ECO:0000256" key="1">
    <source>
        <dbReference type="SAM" id="MobiDB-lite"/>
    </source>
</evidence>
<comment type="caution">
    <text evidence="2">The sequence shown here is derived from an EMBL/GenBank/DDBJ whole genome shotgun (WGS) entry which is preliminary data.</text>
</comment>
<evidence type="ECO:0000313" key="3">
    <source>
        <dbReference type="Proteomes" id="UP000176998"/>
    </source>
</evidence>
<gene>
    <name evidence="2" type="ORF">CORC01_13783</name>
</gene>
<keyword evidence="3" id="KW-1185">Reference proteome</keyword>
<name>A0A1G4AP18_9PEZI</name>
<dbReference type="RefSeq" id="XP_022468102.1">
    <property type="nucleotide sequence ID" value="XM_022625399.1"/>
</dbReference>
<feature type="region of interest" description="Disordered" evidence="1">
    <location>
        <begin position="35"/>
        <end position="55"/>
    </location>
</feature>
<evidence type="ECO:0000313" key="2">
    <source>
        <dbReference type="EMBL" id="OHE90928.1"/>
    </source>
</evidence>
<accession>A0A1G4AP18</accession>
<dbReference type="AlphaFoldDB" id="A0A1G4AP18"/>
<organism evidence="2 3">
    <name type="scientific">Colletotrichum orchidophilum</name>
    <dbReference type="NCBI Taxonomy" id="1209926"/>
    <lineage>
        <taxon>Eukaryota</taxon>
        <taxon>Fungi</taxon>
        <taxon>Dikarya</taxon>
        <taxon>Ascomycota</taxon>
        <taxon>Pezizomycotina</taxon>
        <taxon>Sordariomycetes</taxon>
        <taxon>Hypocreomycetidae</taxon>
        <taxon>Glomerellales</taxon>
        <taxon>Glomerellaceae</taxon>
        <taxon>Colletotrichum</taxon>
    </lineage>
</organism>
<proteinExistence type="predicted"/>
<protein>
    <submittedName>
        <fullName evidence="2">Uncharacterized protein</fullName>
    </submittedName>
</protein>
<reference evidence="2 3" key="1">
    <citation type="submission" date="2016-09" db="EMBL/GenBank/DDBJ databases">
        <authorList>
            <person name="Capua I."/>
            <person name="De Benedictis P."/>
            <person name="Joannis T."/>
            <person name="Lombin L.H."/>
            <person name="Cattoli G."/>
        </authorList>
    </citation>
    <scope>NUCLEOTIDE SEQUENCE [LARGE SCALE GENOMIC DNA]</scope>
    <source>
        <strain evidence="2 3">IMI 309357</strain>
    </source>
</reference>
<dbReference type="EMBL" id="MJBS01000213">
    <property type="protein sequence ID" value="OHE90928.1"/>
    <property type="molecule type" value="Genomic_DNA"/>
</dbReference>